<dbReference type="RefSeq" id="WP_070068799.1">
    <property type="nucleotide sequence ID" value="NZ_MKKK01000004.1"/>
</dbReference>
<evidence type="ECO:0000313" key="3">
    <source>
        <dbReference type="Proteomes" id="UP000185895"/>
    </source>
</evidence>
<keyword evidence="3" id="KW-1185">Reference proteome</keyword>
<sequence length="61" mass="6639">MAQEKTRPWIIILLIVIILIFIAVGAYTLYHDATSIAGYLFLGLGLGGGLAAWGLYTDKEL</sequence>
<dbReference type="AlphaFoldDB" id="A0A1E7REE5"/>
<comment type="caution">
    <text evidence="2">The sequence shown here is derived from an EMBL/GenBank/DDBJ whole genome shotgun (WGS) entry which is preliminary data.</text>
</comment>
<name>A0A1E7REE5_9GAMM</name>
<organism evidence="2 3">
    <name type="scientific">Acinetobacter qingfengensis</name>
    <dbReference type="NCBI Taxonomy" id="1262585"/>
    <lineage>
        <taxon>Bacteria</taxon>
        <taxon>Pseudomonadati</taxon>
        <taxon>Pseudomonadota</taxon>
        <taxon>Gammaproteobacteria</taxon>
        <taxon>Moraxellales</taxon>
        <taxon>Moraxellaceae</taxon>
        <taxon>Acinetobacter</taxon>
    </lineage>
</organism>
<keyword evidence="1" id="KW-0472">Membrane</keyword>
<protein>
    <submittedName>
        <fullName evidence="2">Uncharacterized protein</fullName>
    </submittedName>
</protein>
<gene>
    <name evidence="2" type="ORF">BJI46_08245</name>
</gene>
<dbReference type="Proteomes" id="UP000185895">
    <property type="component" value="Unassembled WGS sequence"/>
</dbReference>
<keyword evidence="1" id="KW-1133">Transmembrane helix</keyword>
<feature type="transmembrane region" description="Helical" evidence="1">
    <location>
        <begin position="9"/>
        <end position="30"/>
    </location>
</feature>
<dbReference type="EMBL" id="MKKK01000004">
    <property type="protein sequence ID" value="OEY97734.1"/>
    <property type="molecule type" value="Genomic_DNA"/>
</dbReference>
<keyword evidence="1" id="KW-0812">Transmembrane</keyword>
<accession>A0A1E7REE5</accession>
<reference evidence="2 3" key="1">
    <citation type="submission" date="2016-09" db="EMBL/GenBank/DDBJ databases">
        <authorList>
            <person name="Capua I."/>
            <person name="De Benedictis P."/>
            <person name="Joannis T."/>
            <person name="Lombin L.H."/>
            <person name="Cattoli G."/>
        </authorList>
    </citation>
    <scope>NUCLEOTIDE SEQUENCE [LARGE SCALE GENOMIC DNA]</scope>
    <source>
        <strain evidence="2 3">ANC 4671</strain>
    </source>
</reference>
<proteinExistence type="predicted"/>
<feature type="transmembrane region" description="Helical" evidence="1">
    <location>
        <begin position="36"/>
        <end position="56"/>
    </location>
</feature>
<evidence type="ECO:0000256" key="1">
    <source>
        <dbReference type="SAM" id="Phobius"/>
    </source>
</evidence>
<evidence type="ECO:0000313" key="2">
    <source>
        <dbReference type="EMBL" id="OEY97734.1"/>
    </source>
</evidence>